<comment type="caution">
    <text evidence="9">The sequence shown here is derived from an EMBL/GenBank/DDBJ whole genome shotgun (WGS) entry which is preliminary data.</text>
</comment>
<proteinExistence type="predicted"/>
<evidence type="ECO:0000256" key="4">
    <source>
        <dbReference type="ARBA" id="ARBA00022692"/>
    </source>
</evidence>
<evidence type="ECO:0000256" key="2">
    <source>
        <dbReference type="ARBA" id="ARBA00022448"/>
    </source>
</evidence>
<evidence type="ECO:0000256" key="5">
    <source>
        <dbReference type="ARBA" id="ARBA00022989"/>
    </source>
</evidence>
<feature type="transmembrane region" description="Helical" evidence="7">
    <location>
        <begin position="358"/>
        <end position="379"/>
    </location>
</feature>
<evidence type="ECO:0000256" key="6">
    <source>
        <dbReference type="ARBA" id="ARBA00023136"/>
    </source>
</evidence>
<name>A0ABU1MSB7_9SPHN</name>
<dbReference type="CDD" id="cd17473">
    <property type="entry name" value="MFS_arabinose_efflux_permease_like"/>
    <property type="match status" value="1"/>
</dbReference>
<dbReference type="Pfam" id="PF07690">
    <property type="entry name" value="MFS_1"/>
    <property type="match status" value="1"/>
</dbReference>
<evidence type="ECO:0000313" key="9">
    <source>
        <dbReference type="EMBL" id="MDR6513250.1"/>
    </source>
</evidence>
<keyword evidence="3" id="KW-1003">Cell membrane</keyword>
<dbReference type="InterPro" id="IPR050171">
    <property type="entry name" value="MFS_Transporters"/>
</dbReference>
<keyword evidence="2" id="KW-0813">Transport</keyword>
<dbReference type="InterPro" id="IPR011701">
    <property type="entry name" value="MFS"/>
</dbReference>
<feature type="transmembrane region" description="Helical" evidence="7">
    <location>
        <begin position="101"/>
        <end position="122"/>
    </location>
</feature>
<evidence type="ECO:0000259" key="8">
    <source>
        <dbReference type="PROSITE" id="PS50850"/>
    </source>
</evidence>
<evidence type="ECO:0000256" key="1">
    <source>
        <dbReference type="ARBA" id="ARBA00004651"/>
    </source>
</evidence>
<comment type="subcellular location">
    <subcellularLocation>
        <location evidence="1">Cell membrane</location>
        <topology evidence="1">Multi-pass membrane protein</topology>
    </subcellularLocation>
</comment>
<keyword evidence="10" id="KW-1185">Reference proteome</keyword>
<feature type="transmembrane region" description="Helical" evidence="7">
    <location>
        <begin position="291"/>
        <end position="313"/>
    </location>
</feature>
<dbReference type="PANTHER" id="PTHR23517:SF3">
    <property type="entry name" value="INTEGRAL MEMBRANE TRANSPORT PROTEIN"/>
    <property type="match status" value="1"/>
</dbReference>
<dbReference type="EMBL" id="JAVDRD010000017">
    <property type="protein sequence ID" value="MDR6513250.1"/>
    <property type="molecule type" value="Genomic_DNA"/>
</dbReference>
<dbReference type="PANTHER" id="PTHR23517">
    <property type="entry name" value="RESISTANCE PROTEIN MDTM, PUTATIVE-RELATED-RELATED"/>
    <property type="match status" value="1"/>
</dbReference>
<feature type="transmembrane region" description="Helical" evidence="7">
    <location>
        <begin position="71"/>
        <end position="95"/>
    </location>
</feature>
<dbReference type="PROSITE" id="PS50850">
    <property type="entry name" value="MFS"/>
    <property type="match status" value="1"/>
</dbReference>
<dbReference type="InterPro" id="IPR020846">
    <property type="entry name" value="MFS_dom"/>
</dbReference>
<feature type="transmembrane region" description="Helical" evidence="7">
    <location>
        <begin position="334"/>
        <end position="352"/>
    </location>
</feature>
<dbReference type="SUPFAM" id="SSF103473">
    <property type="entry name" value="MFS general substrate transporter"/>
    <property type="match status" value="1"/>
</dbReference>
<feature type="transmembrane region" description="Helical" evidence="7">
    <location>
        <begin position="239"/>
        <end position="258"/>
    </location>
</feature>
<dbReference type="Gene3D" id="1.20.1250.20">
    <property type="entry name" value="MFS general substrate transporter like domains"/>
    <property type="match status" value="1"/>
</dbReference>
<feature type="transmembrane region" description="Helical" evidence="7">
    <location>
        <begin position="199"/>
        <end position="219"/>
    </location>
</feature>
<evidence type="ECO:0000256" key="3">
    <source>
        <dbReference type="ARBA" id="ARBA00022475"/>
    </source>
</evidence>
<organism evidence="9 10">
    <name type="scientific">Novosphingobium capsulatum</name>
    <dbReference type="NCBI Taxonomy" id="13688"/>
    <lineage>
        <taxon>Bacteria</taxon>
        <taxon>Pseudomonadati</taxon>
        <taxon>Pseudomonadota</taxon>
        <taxon>Alphaproteobacteria</taxon>
        <taxon>Sphingomonadales</taxon>
        <taxon>Sphingomonadaceae</taxon>
        <taxon>Novosphingobium</taxon>
    </lineage>
</organism>
<keyword evidence="6 7" id="KW-0472">Membrane</keyword>
<dbReference type="RefSeq" id="WP_309806549.1">
    <property type="nucleotide sequence ID" value="NZ_JAVDRD010000017.1"/>
</dbReference>
<dbReference type="Proteomes" id="UP001184150">
    <property type="component" value="Unassembled WGS sequence"/>
</dbReference>
<dbReference type="InterPro" id="IPR036259">
    <property type="entry name" value="MFS_trans_sf"/>
</dbReference>
<reference evidence="9 10" key="1">
    <citation type="submission" date="2023-07" db="EMBL/GenBank/DDBJ databases">
        <title>Sorghum-associated microbial communities from plants grown in Nebraska, USA.</title>
        <authorList>
            <person name="Schachtman D."/>
        </authorList>
    </citation>
    <scope>NUCLEOTIDE SEQUENCE [LARGE SCALE GENOMIC DNA]</scope>
    <source>
        <strain evidence="9 10">DS1027</strain>
    </source>
</reference>
<feature type="transmembrane region" description="Helical" evidence="7">
    <location>
        <begin position="129"/>
        <end position="148"/>
    </location>
</feature>
<feature type="domain" description="Major facilitator superfamily (MFS) profile" evidence="8">
    <location>
        <begin position="1"/>
        <end position="383"/>
    </location>
</feature>
<sequence>MTGISLLLPITLTTMAVVLLAPVLPRLMAEYAHVPGHDYLVPMVLTLPSLCVALLCPVAGLLGDRFGRRRLLLMAFVLYAVVGMAPLVLTSLWAILASRVAVGIAEALIYVLSTTMIGDYFTGPARDRWLAGQTAFASVSALLFFNLGGVLGDFGWRTSFWVYGAALVMFALVWRYTWDTEPAAATPKASSAPAAASSPWGRLAVIVAITIYGSVFFYTVQIQASSGLVQLGLVSAARIGLFTSLASLGVPLGTFVYTRIAGQGPLRLLCGEFALIAAGFAIMGHSTSVPMFLAGCFVNQVGGGMLLPTLLVWSISLLPYEVRARGTGVWQSSFALGQWLSPLVVTALSLHWGGLMPAFAVLGHAALAGLGVAVAALVVSRRAAT</sequence>
<gene>
    <name evidence="9" type="ORF">J2792_004143</name>
</gene>
<keyword evidence="4 7" id="KW-0812">Transmembrane</keyword>
<feature type="transmembrane region" description="Helical" evidence="7">
    <location>
        <begin position="39"/>
        <end position="62"/>
    </location>
</feature>
<accession>A0ABU1MSB7</accession>
<keyword evidence="5 7" id="KW-1133">Transmembrane helix</keyword>
<feature type="transmembrane region" description="Helical" evidence="7">
    <location>
        <begin position="265"/>
        <end position="285"/>
    </location>
</feature>
<evidence type="ECO:0000313" key="10">
    <source>
        <dbReference type="Proteomes" id="UP001184150"/>
    </source>
</evidence>
<feature type="transmembrane region" description="Helical" evidence="7">
    <location>
        <begin position="160"/>
        <end position="178"/>
    </location>
</feature>
<evidence type="ECO:0000256" key="7">
    <source>
        <dbReference type="SAM" id="Phobius"/>
    </source>
</evidence>
<protein>
    <submittedName>
        <fullName evidence="9">MFS family permease</fullName>
    </submittedName>
</protein>